<dbReference type="AlphaFoldDB" id="A0AAV9RZI4"/>
<evidence type="ECO:0000313" key="3">
    <source>
        <dbReference type="Proteomes" id="UP001311232"/>
    </source>
</evidence>
<feature type="region of interest" description="Disordered" evidence="1">
    <location>
        <begin position="32"/>
        <end position="52"/>
    </location>
</feature>
<keyword evidence="3" id="KW-1185">Reference proteome</keyword>
<comment type="caution">
    <text evidence="2">The sequence shown here is derived from an EMBL/GenBank/DDBJ whole genome shotgun (WGS) entry which is preliminary data.</text>
</comment>
<sequence>MESEQSGAGSFAMDWSFEVEDFSPPSSLEVKAGYMEPSGPEPYQFDPLAQGADSAMSKAGAVQAIERTPSGSVTPDLSCKLGQQVLSAGQKIRRSVCPRLKAKQGDTLSHKAAA</sequence>
<dbReference type="EMBL" id="JAHHUM010001160">
    <property type="protein sequence ID" value="KAK5614468.1"/>
    <property type="molecule type" value="Genomic_DNA"/>
</dbReference>
<accession>A0AAV9RZI4</accession>
<gene>
    <name evidence="2" type="ORF">CRENBAI_022579</name>
</gene>
<dbReference type="Proteomes" id="UP001311232">
    <property type="component" value="Unassembled WGS sequence"/>
</dbReference>
<proteinExistence type="predicted"/>
<evidence type="ECO:0000256" key="1">
    <source>
        <dbReference type="SAM" id="MobiDB-lite"/>
    </source>
</evidence>
<name>A0AAV9RZI4_9TELE</name>
<reference evidence="2 3" key="1">
    <citation type="submission" date="2021-06" db="EMBL/GenBank/DDBJ databases">
        <authorList>
            <person name="Palmer J.M."/>
        </authorList>
    </citation>
    <scope>NUCLEOTIDE SEQUENCE [LARGE SCALE GENOMIC DNA]</scope>
    <source>
        <strain evidence="2 3">MEX-2019</strain>
        <tissue evidence="2">Muscle</tissue>
    </source>
</reference>
<organism evidence="2 3">
    <name type="scientific">Crenichthys baileyi</name>
    <name type="common">White River springfish</name>
    <dbReference type="NCBI Taxonomy" id="28760"/>
    <lineage>
        <taxon>Eukaryota</taxon>
        <taxon>Metazoa</taxon>
        <taxon>Chordata</taxon>
        <taxon>Craniata</taxon>
        <taxon>Vertebrata</taxon>
        <taxon>Euteleostomi</taxon>
        <taxon>Actinopterygii</taxon>
        <taxon>Neopterygii</taxon>
        <taxon>Teleostei</taxon>
        <taxon>Neoteleostei</taxon>
        <taxon>Acanthomorphata</taxon>
        <taxon>Ovalentaria</taxon>
        <taxon>Atherinomorphae</taxon>
        <taxon>Cyprinodontiformes</taxon>
        <taxon>Goodeidae</taxon>
        <taxon>Crenichthys</taxon>
    </lineage>
</organism>
<protein>
    <submittedName>
        <fullName evidence="2">Uncharacterized protein</fullName>
    </submittedName>
</protein>
<evidence type="ECO:0000313" key="2">
    <source>
        <dbReference type="EMBL" id="KAK5614468.1"/>
    </source>
</evidence>